<dbReference type="RefSeq" id="XP_033430376.1">
    <property type="nucleotide sequence ID" value="XM_033568381.1"/>
</dbReference>
<evidence type="ECO:0000256" key="4">
    <source>
        <dbReference type="ARBA" id="ARBA00023136"/>
    </source>
</evidence>
<dbReference type="OrthoDB" id="444631at2759"/>
<dbReference type="InterPro" id="IPR052337">
    <property type="entry name" value="SAT4-like"/>
</dbReference>
<evidence type="ECO:0000256" key="7">
    <source>
        <dbReference type="SAM" id="Phobius"/>
    </source>
</evidence>
<evidence type="ECO:0000313" key="9">
    <source>
        <dbReference type="EMBL" id="KAA8651015.1"/>
    </source>
</evidence>
<feature type="transmembrane region" description="Helical" evidence="7">
    <location>
        <begin position="92"/>
        <end position="114"/>
    </location>
</feature>
<comment type="caution">
    <text evidence="9">The sequence shown here is derived from an EMBL/GenBank/DDBJ whole genome shotgun (WGS) entry which is preliminary data.</text>
</comment>
<evidence type="ECO:0000313" key="10">
    <source>
        <dbReference type="Proteomes" id="UP000324241"/>
    </source>
</evidence>
<evidence type="ECO:0000256" key="6">
    <source>
        <dbReference type="SAM" id="MobiDB-lite"/>
    </source>
</evidence>
<feature type="transmembrane region" description="Helical" evidence="7">
    <location>
        <begin position="126"/>
        <end position="148"/>
    </location>
</feature>
<dbReference type="PANTHER" id="PTHR33048:SF47">
    <property type="entry name" value="INTEGRAL MEMBRANE PROTEIN-RELATED"/>
    <property type="match status" value="1"/>
</dbReference>
<dbReference type="VEuPathDB" id="FungiDB:EYZ11_010028"/>
<feature type="domain" description="Rhodopsin" evidence="8">
    <location>
        <begin position="34"/>
        <end position="266"/>
    </location>
</feature>
<feature type="region of interest" description="Disordered" evidence="6">
    <location>
        <begin position="285"/>
        <end position="313"/>
    </location>
</feature>
<feature type="transmembrane region" description="Helical" evidence="7">
    <location>
        <begin position="14"/>
        <end position="37"/>
    </location>
</feature>
<feature type="transmembrane region" description="Helical" evidence="7">
    <location>
        <begin position="244"/>
        <end position="266"/>
    </location>
</feature>
<evidence type="ECO:0000256" key="2">
    <source>
        <dbReference type="ARBA" id="ARBA00022692"/>
    </source>
</evidence>
<dbReference type="PANTHER" id="PTHR33048">
    <property type="entry name" value="PTH11-LIKE INTEGRAL MEMBRANE PROTEIN (AFU_ORTHOLOGUE AFUA_5G11245)"/>
    <property type="match status" value="1"/>
</dbReference>
<evidence type="ECO:0000256" key="5">
    <source>
        <dbReference type="ARBA" id="ARBA00038359"/>
    </source>
</evidence>
<proteinExistence type="inferred from homology"/>
<organism evidence="9 10">
    <name type="scientific">Aspergillus tanneri</name>
    <dbReference type="NCBI Taxonomy" id="1220188"/>
    <lineage>
        <taxon>Eukaryota</taxon>
        <taxon>Fungi</taxon>
        <taxon>Dikarya</taxon>
        <taxon>Ascomycota</taxon>
        <taxon>Pezizomycotina</taxon>
        <taxon>Eurotiomycetes</taxon>
        <taxon>Eurotiomycetidae</taxon>
        <taxon>Eurotiales</taxon>
        <taxon>Aspergillaceae</taxon>
        <taxon>Aspergillus</taxon>
        <taxon>Aspergillus subgen. Circumdati</taxon>
    </lineage>
</organism>
<dbReference type="Pfam" id="PF20684">
    <property type="entry name" value="Fung_rhodopsin"/>
    <property type="match status" value="1"/>
</dbReference>
<feature type="transmembrane region" description="Helical" evidence="7">
    <location>
        <begin position="168"/>
        <end position="187"/>
    </location>
</feature>
<dbReference type="AlphaFoldDB" id="A0A5M9MVA5"/>
<name>A0A5M9MVA5_9EURO</name>
<comment type="subcellular location">
    <subcellularLocation>
        <location evidence="1">Membrane</location>
        <topology evidence="1">Multi-pass membrane protein</topology>
    </subcellularLocation>
</comment>
<feature type="transmembrane region" description="Helical" evidence="7">
    <location>
        <begin position="49"/>
        <end position="72"/>
    </location>
</feature>
<comment type="similarity">
    <text evidence="5">Belongs to the SAT4 family.</text>
</comment>
<dbReference type="EMBL" id="QUQM01000001">
    <property type="protein sequence ID" value="KAA8651015.1"/>
    <property type="molecule type" value="Genomic_DNA"/>
</dbReference>
<feature type="transmembrane region" description="Helical" evidence="7">
    <location>
        <begin position="203"/>
        <end position="224"/>
    </location>
</feature>
<sequence>MPTDNASMYKDQGVSLWVANSIFIGLATLAVIGRFMARRLGKLSLAADDWTILVALSLDLVLYALFVAFRAHGLGAHRAVVPEADVSTFLKLLYYFQIFYILAPPMVKLSLLLLYKRIFISSRLIVVVYVMGALISIWTIIMTFLGIFNCRPISAFWTGQGKCLPFKQFAIGYAIVNITTSLTVWLMPIPKLWKLQLPTAQKVALILIFALGLFDCAVSLIRLISSMLVLGNWDVTYDYARGVIWSIVEVSIGIVCSCLPTMRVILASILSEKLARVLRFSGLRSNSDNSRNTRPTESTELREPWTIQDGSGNQHYSHVTRTLDLEDNRSISQGIQVLEEVTVELQQMQPACHRLEEHIENYASENSSSRKVSDKGCKAVVRKSAEFTILQEDSIELTKVIAAKSEKNKLKRRILSTERVLTLIQVHQIMEERKCEIKTASGNQRVMR</sequence>
<reference evidence="9 10" key="1">
    <citation type="submission" date="2019-08" db="EMBL/GenBank/DDBJ databases">
        <title>The genome sequence of a newly discovered highly antifungal drug resistant Aspergillus species, Aspergillus tanneri NIH 1004.</title>
        <authorList>
            <person name="Mounaud S."/>
            <person name="Singh I."/>
            <person name="Joardar V."/>
            <person name="Pakala S."/>
            <person name="Pakala S."/>
            <person name="Venepally P."/>
            <person name="Chung J.K."/>
            <person name="Losada L."/>
            <person name="Nierman W.C."/>
        </authorList>
    </citation>
    <scope>NUCLEOTIDE SEQUENCE [LARGE SCALE GENOMIC DNA]</scope>
    <source>
        <strain evidence="9 10">NIH1004</strain>
    </source>
</reference>
<dbReference type="Proteomes" id="UP000324241">
    <property type="component" value="Unassembled WGS sequence"/>
</dbReference>
<keyword evidence="3 7" id="KW-1133">Transmembrane helix</keyword>
<protein>
    <recommendedName>
        <fullName evidence="8">Rhodopsin domain-containing protein</fullName>
    </recommendedName>
</protein>
<accession>A0A5M9MVA5</accession>
<evidence type="ECO:0000256" key="3">
    <source>
        <dbReference type="ARBA" id="ARBA00022989"/>
    </source>
</evidence>
<evidence type="ECO:0000259" key="8">
    <source>
        <dbReference type="Pfam" id="PF20684"/>
    </source>
</evidence>
<gene>
    <name evidence="9" type="ORF">ATNIH1004_003706</name>
</gene>
<keyword evidence="2 7" id="KW-0812">Transmembrane</keyword>
<dbReference type="InterPro" id="IPR049326">
    <property type="entry name" value="Rhodopsin_dom_fungi"/>
</dbReference>
<feature type="compositionally biased region" description="Polar residues" evidence="6">
    <location>
        <begin position="285"/>
        <end position="296"/>
    </location>
</feature>
<keyword evidence="4 7" id="KW-0472">Membrane</keyword>
<dbReference type="GeneID" id="54326408"/>
<evidence type="ECO:0000256" key="1">
    <source>
        <dbReference type="ARBA" id="ARBA00004141"/>
    </source>
</evidence>
<dbReference type="VEuPathDB" id="FungiDB:EYZ11_010030"/>
<dbReference type="GO" id="GO:0016020">
    <property type="term" value="C:membrane"/>
    <property type="evidence" value="ECO:0007669"/>
    <property type="project" value="UniProtKB-SubCell"/>
</dbReference>